<dbReference type="InterPro" id="IPR036388">
    <property type="entry name" value="WH-like_DNA-bd_sf"/>
</dbReference>
<dbReference type="InterPro" id="IPR001867">
    <property type="entry name" value="OmpR/PhoB-type_DNA-bd"/>
</dbReference>
<dbReference type="GO" id="GO:0000976">
    <property type="term" value="F:transcription cis-regulatory region binding"/>
    <property type="evidence" value="ECO:0007669"/>
    <property type="project" value="TreeGrafter"/>
</dbReference>
<dbReference type="PROSITE" id="PS51755">
    <property type="entry name" value="OMPR_PHOB"/>
    <property type="match status" value="1"/>
</dbReference>
<dbReference type="Gene3D" id="6.10.250.690">
    <property type="match status" value="1"/>
</dbReference>
<keyword evidence="1 6" id="KW-0597">Phosphoprotein</keyword>
<dbReference type="CDD" id="cd00383">
    <property type="entry name" value="trans_reg_C"/>
    <property type="match status" value="1"/>
</dbReference>
<dbReference type="SUPFAM" id="SSF46894">
    <property type="entry name" value="C-terminal effector domain of the bipartite response regulators"/>
    <property type="match status" value="1"/>
</dbReference>
<dbReference type="Gene3D" id="1.10.10.10">
    <property type="entry name" value="Winged helix-like DNA-binding domain superfamily/Winged helix DNA-binding domain"/>
    <property type="match status" value="1"/>
</dbReference>
<evidence type="ECO:0000256" key="1">
    <source>
        <dbReference type="ARBA" id="ARBA00022553"/>
    </source>
</evidence>
<evidence type="ECO:0000256" key="5">
    <source>
        <dbReference type="ARBA" id="ARBA00023163"/>
    </source>
</evidence>
<name>A0A4P5PGV6_9ENTE</name>
<dbReference type="OrthoDB" id="9790442at2"/>
<keyword evidence="11" id="KW-1185">Reference proteome</keyword>
<evidence type="ECO:0000256" key="4">
    <source>
        <dbReference type="ARBA" id="ARBA00023125"/>
    </source>
</evidence>
<evidence type="ECO:0000256" key="3">
    <source>
        <dbReference type="ARBA" id="ARBA00023015"/>
    </source>
</evidence>
<dbReference type="EMBL" id="BJCC01000034">
    <property type="protein sequence ID" value="GCF95548.1"/>
    <property type="molecule type" value="Genomic_DNA"/>
</dbReference>
<organism evidence="10 11">
    <name type="scientific">Enterococcus florum</name>
    <dbReference type="NCBI Taxonomy" id="2480627"/>
    <lineage>
        <taxon>Bacteria</taxon>
        <taxon>Bacillati</taxon>
        <taxon>Bacillota</taxon>
        <taxon>Bacilli</taxon>
        <taxon>Lactobacillales</taxon>
        <taxon>Enterococcaceae</taxon>
        <taxon>Enterococcus</taxon>
    </lineage>
</organism>
<dbReference type="GO" id="GO:0005829">
    <property type="term" value="C:cytosol"/>
    <property type="evidence" value="ECO:0007669"/>
    <property type="project" value="TreeGrafter"/>
</dbReference>
<keyword evidence="4 7" id="KW-0238">DNA-binding</keyword>
<dbReference type="Pfam" id="PF00486">
    <property type="entry name" value="Trans_reg_C"/>
    <property type="match status" value="1"/>
</dbReference>
<dbReference type="InterPro" id="IPR011006">
    <property type="entry name" value="CheY-like_superfamily"/>
</dbReference>
<evidence type="ECO:0000256" key="7">
    <source>
        <dbReference type="PROSITE-ProRule" id="PRU01091"/>
    </source>
</evidence>
<dbReference type="Pfam" id="PF00072">
    <property type="entry name" value="Response_reg"/>
    <property type="match status" value="1"/>
</dbReference>
<dbReference type="InterPro" id="IPR001789">
    <property type="entry name" value="Sig_transdc_resp-reg_receiver"/>
</dbReference>
<dbReference type="Gene3D" id="3.40.50.2300">
    <property type="match status" value="1"/>
</dbReference>
<evidence type="ECO:0000313" key="10">
    <source>
        <dbReference type="EMBL" id="GCF95548.1"/>
    </source>
</evidence>
<evidence type="ECO:0000313" key="11">
    <source>
        <dbReference type="Proteomes" id="UP000290567"/>
    </source>
</evidence>
<feature type="domain" description="OmpR/PhoB-type" evidence="9">
    <location>
        <begin position="126"/>
        <end position="224"/>
    </location>
</feature>
<keyword evidence="5" id="KW-0804">Transcription</keyword>
<dbReference type="GO" id="GO:0006355">
    <property type="term" value="P:regulation of DNA-templated transcription"/>
    <property type="evidence" value="ECO:0007669"/>
    <property type="project" value="InterPro"/>
</dbReference>
<gene>
    <name evidence="10" type="ORF">NRIC_34390</name>
</gene>
<keyword evidence="2" id="KW-0902">Two-component regulatory system</keyword>
<dbReference type="SMART" id="SM00448">
    <property type="entry name" value="REC"/>
    <property type="match status" value="1"/>
</dbReference>
<proteinExistence type="predicted"/>
<evidence type="ECO:0000256" key="2">
    <source>
        <dbReference type="ARBA" id="ARBA00023012"/>
    </source>
</evidence>
<feature type="modified residue" description="4-aspartylphosphate" evidence="6">
    <location>
        <position position="52"/>
    </location>
</feature>
<dbReference type="GO" id="GO:0000156">
    <property type="term" value="F:phosphorelay response regulator activity"/>
    <property type="evidence" value="ECO:0007669"/>
    <property type="project" value="TreeGrafter"/>
</dbReference>
<dbReference type="SMART" id="SM00862">
    <property type="entry name" value="Trans_reg_C"/>
    <property type="match status" value="1"/>
</dbReference>
<dbReference type="AlphaFoldDB" id="A0A4P5PGV6"/>
<comment type="caution">
    <text evidence="10">The sequence shown here is derived from an EMBL/GenBank/DDBJ whole genome shotgun (WGS) entry which is preliminary data.</text>
</comment>
<reference evidence="11" key="1">
    <citation type="submission" date="2019-02" db="EMBL/GenBank/DDBJ databases">
        <title>Draft genome sequence of Enterococcus sp. Gos25-1.</title>
        <authorList>
            <person name="Tanaka N."/>
            <person name="Shiwa Y."/>
            <person name="Fujita N."/>
        </authorList>
    </citation>
    <scope>NUCLEOTIDE SEQUENCE [LARGE SCALE GENOMIC DNA]</scope>
    <source>
        <strain evidence="11">Gos25-1</strain>
    </source>
</reference>
<sequence>MMKLFLVEDDPTIVEIVQKHLEQWDYECLIPADFQRVDEEIKQEKPDLVILDISLPFFNGFHWCQKIREFSEVPILFLSSAEDKMNQVMAMTMGADDFIPKPFDLTLLLAKIQAILRRSYQYGHHETTYELGEFTFFPTENLLRNAQTTVPISPNEARILQLLCQYKGSIVPRESIIEMLWQNDEFIDNNTLAVNLTRLRKKLAAGGLPDLIHTVKNKGYLIEGDY</sequence>
<protein>
    <submittedName>
        <fullName evidence="10">DNA-binding response regulator</fullName>
    </submittedName>
</protein>
<dbReference type="PROSITE" id="PS50110">
    <property type="entry name" value="RESPONSE_REGULATORY"/>
    <property type="match status" value="1"/>
</dbReference>
<evidence type="ECO:0000256" key="6">
    <source>
        <dbReference type="PROSITE-ProRule" id="PRU00169"/>
    </source>
</evidence>
<feature type="domain" description="Response regulatory" evidence="8">
    <location>
        <begin position="3"/>
        <end position="116"/>
    </location>
</feature>
<dbReference type="Proteomes" id="UP000290567">
    <property type="component" value="Unassembled WGS sequence"/>
</dbReference>
<dbReference type="InterPro" id="IPR039420">
    <property type="entry name" value="WalR-like"/>
</dbReference>
<dbReference type="GO" id="GO:0032993">
    <property type="term" value="C:protein-DNA complex"/>
    <property type="evidence" value="ECO:0007669"/>
    <property type="project" value="TreeGrafter"/>
</dbReference>
<dbReference type="PANTHER" id="PTHR48111:SF43">
    <property type="entry name" value="STAGE 0 SPORULATION PROTEIN A HOMOLOG"/>
    <property type="match status" value="1"/>
</dbReference>
<accession>A0A4P5PGV6</accession>
<dbReference type="SUPFAM" id="SSF52172">
    <property type="entry name" value="CheY-like"/>
    <property type="match status" value="1"/>
</dbReference>
<evidence type="ECO:0000259" key="9">
    <source>
        <dbReference type="PROSITE" id="PS51755"/>
    </source>
</evidence>
<keyword evidence="3" id="KW-0805">Transcription regulation</keyword>
<dbReference type="PANTHER" id="PTHR48111">
    <property type="entry name" value="REGULATOR OF RPOS"/>
    <property type="match status" value="1"/>
</dbReference>
<evidence type="ECO:0000259" key="8">
    <source>
        <dbReference type="PROSITE" id="PS50110"/>
    </source>
</evidence>
<dbReference type="RefSeq" id="WP_146623929.1">
    <property type="nucleotide sequence ID" value="NZ_BJCC01000034.1"/>
</dbReference>
<dbReference type="InterPro" id="IPR016032">
    <property type="entry name" value="Sig_transdc_resp-reg_C-effctor"/>
</dbReference>
<feature type="DNA-binding region" description="OmpR/PhoB-type" evidence="7">
    <location>
        <begin position="126"/>
        <end position="224"/>
    </location>
</feature>